<reference evidence="1 2" key="1">
    <citation type="journal article" date="2022" name="Res Sq">
        <title>Evolution of multicellular longitudinally dividing oral cavity symbionts (Neisseriaceae).</title>
        <authorList>
            <person name="Nyongesa S."/>
            <person name="Weber P."/>
            <person name="Bernet E."/>
            <person name="Pullido F."/>
            <person name="Nieckarz M."/>
            <person name="Delaby M."/>
            <person name="Nieves C."/>
            <person name="Viehboeck T."/>
            <person name="Krause N."/>
            <person name="Rivera-Millot A."/>
            <person name="Nakamura A."/>
            <person name="Vischer N."/>
            <person name="VanNieuwenhze M."/>
            <person name="Brun Y."/>
            <person name="Cava F."/>
            <person name="Bulgheresi S."/>
            <person name="Veyrier F."/>
        </authorList>
    </citation>
    <scope>NUCLEOTIDE SEQUENCE [LARGE SCALE GENOMIC DNA]</scope>
    <source>
        <strain evidence="1 2">SN4</strain>
    </source>
</reference>
<dbReference type="RefSeq" id="WP_058357481.1">
    <property type="nucleotide sequence ID" value="NZ_CABKVG010000010.1"/>
</dbReference>
<gene>
    <name evidence="1" type="ORF">LVJ82_15445</name>
</gene>
<proteinExistence type="predicted"/>
<protein>
    <submittedName>
        <fullName evidence="1">Uncharacterized protein</fullName>
    </submittedName>
</protein>
<dbReference type="Proteomes" id="UP000832011">
    <property type="component" value="Chromosome"/>
</dbReference>
<organism evidence="1 2">
    <name type="scientific">Vitreoscilla massiliensis</name>
    <dbReference type="NCBI Taxonomy" id="1689272"/>
    <lineage>
        <taxon>Bacteria</taxon>
        <taxon>Pseudomonadati</taxon>
        <taxon>Pseudomonadota</taxon>
        <taxon>Betaproteobacteria</taxon>
        <taxon>Neisseriales</taxon>
        <taxon>Neisseriaceae</taxon>
        <taxon>Vitreoscilla</taxon>
    </lineage>
</organism>
<evidence type="ECO:0000313" key="1">
    <source>
        <dbReference type="EMBL" id="UOO88833.1"/>
    </source>
</evidence>
<sequence length="251" mass="27947">MNAISRTPFDFHAALGSNQYTLDQINWHPHHAALYTDALLDAEHSASDGVVLTAASFHDCPHTYTTSRLLFQKSHHTYGNVFRSELLRLSLNASLCTSLAFVCLQAAFTAQTTQVEIMRKDSGVEKLVFTCTDKSIIPAVWAYHYQPLAAQREALRAQHLSFDLFLTMADDNEFAHPERWFADRTKWLCTGTTAQLLAFASLLLNFAHPLNPKPEWALESSLGVGGVSTGSAELELFLPASIGYLLEDHTY</sequence>
<dbReference type="EMBL" id="CP091511">
    <property type="protein sequence ID" value="UOO88833.1"/>
    <property type="molecule type" value="Genomic_DNA"/>
</dbReference>
<accession>A0ABY4E3G0</accession>
<keyword evidence="2" id="KW-1185">Reference proteome</keyword>
<name>A0ABY4E3G0_9NEIS</name>
<evidence type="ECO:0000313" key="2">
    <source>
        <dbReference type="Proteomes" id="UP000832011"/>
    </source>
</evidence>